<dbReference type="Pfam" id="PF22483">
    <property type="entry name" value="Mu-transpos_C_2"/>
    <property type="match status" value="1"/>
</dbReference>
<feature type="domain" description="HTH IS21-type" evidence="5">
    <location>
        <begin position="3"/>
        <end position="65"/>
    </location>
</feature>
<dbReference type="PROSITE" id="PS50531">
    <property type="entry name" value="HTH_IS21"/>
    <property type="match status" value="1"/>
</dbReference>
<evidence type="ECO:0000313" key="6">
    <source>
        <dbReference type="EMBL" id="SEO29596.1"/>
    </source>
</evidence>
<dbReference type="InterPro" id="IPR054353">
    <property type="entry name" value="IstA-like_C"/>
</dbReference>
<comment type="similarity">
    <text evidence="1">Belongs to the transposase IS21/IS408/IS1162 family.</text>
</comment>
<name>A0A1H8NJ56_9RHOB</name>
<keyword evidence="2" id="KW-0815">Transposition</keyword>
<dbReference type="GO" id="GO:0032196">
    <property type="term" value="P:transposition"/>
    <property type="evidence" value="ECO:0007669"/>
    <property type="project" value="UniProtKB-KW"/>
</dbReference>
<dbReference type="NCBIfam" id="NF033546">
    <property type="entry name" value="transpos_IS21"/>
    <property type="match status" value="1"/>
</dbReference>
<dbReference type="AlphaFoldDB" id="A0A1H8NJ56"/>
<evidence type="ECO:0000256" key="4">
    <source>
        <dbReference type="ARBA" id="ARBA00023172"/>
    </source>
</evidence>
<protein>
    <submittedName>
        <fullName evidence="6">Transposase</fullName>
    </submittedName>
</protein>
<dbReference type="PANTHER" id="PTHR35004:SF7">
    <property type="entry name" value="INTEGRASE PROTEIN"/>
    <property type="match status" value="1"/>
</dbReference>
<keyword evidence="7" id="KW-1185">Reference proteome</keyword>
<evidence type="ECO:0000313" key="7">
    <source>
        <dbReference type="Proteomes" id="UP000198761"/>
    </source>
</evidence>
<dbReference type="GO" id="GO:0006310">
    <property type="term" value="P:DNA recombination"/>
    <property type="evidence" value="ECO:0007669"/>
    <property type="project" value="UniProtKB-KW"/>
</dbReference>
<dbReference type="EMBL" id="FOCE01000020">
    <property type="protein sequence ID" value="SEO29596.1"/>
    <property type="molecule type" value="Genomic_DNA"/>
</dbReference>
<dbReference type="GO" id="GO:0003677">
    <property type="term" value="F:DNA binding"/>
    <property type="evidence" value="ECO:0007669"/>
    <property type="project" value="UniProtKB-KW"/>
</dbReference>
<evidence type="ECO:0000256" key="1">
    <source>
        <dbReference type="ARBA" id="ARBA00009277"/>
    </source>
</evidence>
<dbReference type="Proteomes" id="UP000198761">
    <property type="component" value="Unassembled WGS sequence"/>
</dbReference>
<dbReference type="InterPro" id="IPR017894">
    <property type="entry name" value="HTH_IS21_transposase_type"/>
</dbReference>
<sequence>MAFLSIIRRWALREHLSIREIARRTKLSRNTIRKYLRSGAVELEFKVAERPSKLDPFAAKLSGWLKTEAGKSRKQRRTSKQLHDDLVKLGYTGSYGRVAAFARVWRADRQREQQTTGRGTFVPLVFQAGEAFQFDWSEDFAVLGGERTKLQVAHIKLSHSRAFLLRAYPLQTHEMLFDAHVHGFRVFGGVPGRGIYDNMKTAVDRVGRGKERQINARFLAMASHYVFEPEFCNPAAGWEKGQVEKNVQDSRHRLWQPTPDFPDLIALNVWLERRCMELWHEIPHGALPGSVANAWAEERATLMQLPPAFDGFVEHSKRVSPTCLISFERNRYSVPASFANRPVSLRVYPDRLVVAAEGKILCEHVRVIQRSHKLPPQTIYDWRHYLAVIQRKPGALRNGAPFLELPSAFRQLQDHMLRRPGGDREMVDILALVLHHDEQAVLTAVEMALAAGVPTKTHVLNLLHRLVDGKVFGGPPLDTPQALVLQREPKANVERYDGLRAQIAGGSHAS</sequence>
<gene>
    <name evidence="6" type="ORF">SAMN04488103_1204</name>
</gene>
<dbReference type="RefSeq" id="WP_091303667.1">
    <property type="nucleotide sequence ID" value="NZ_FOCE01000020.1"/>
</dbReference>
<evidence type="ECO:0000256" key="2">
    <source>
        <dbReference type="ARBA" id="ARBA00022578"/>
    </source>
</evidence>
<organism evidence="6 7">
    <name type="scientific">Gemmobacter aquatilis</name>
    <dbReference type="NCBI Taxonomy" id="933059"/>
    <lineage>
        <taxon>Bacteria</taxon>
        <taxon>Pseudomonadati</taxon>
        <taxon>Pseudomonadota</taxon>
        <taxon>Alphaproteobacteria</taxon>
        <taxon>Rhodobacterales</taxon>
        <taxon>Paracoccaceae</taxon>
        <taxon>Gemmobacter</taxon>
    </lineage>
</organism>
<dbReference type="OrthoDB" id="2065409at2"/>
<reference evidence="6 7" key="1">
    <citation type="submission" date="2016-10" db="EMBL/GenBank/DDBJ databases">
        <authorList>
            <person name="de Groot N.N."/>
        </authorList>
    </citation>
    <scope>NUCLEOTIDE SEQUENCE [LARGE SCALE GENOMIC DNA]</scope>
    <source>
        <strain evidence="6 7">DSM 3857</strain>
    </source>
</reference>
<dbReference type="InterPro" id="IPR001387">
    <property type="entry name" value="Cro/C1-type_HTH"/>
</dbReference>
<proteinExistence type="inferred from homology"/>
<keyword evidence="4" id="KW-0233">DNA recombination</keyword>
<accession>A0A1H8NJ56</accession>
<evidence type="ECO:0000256" key="3">
    <source>
        <dbReference type="ARBA" id="ARBA00023125"/>
    </source>
</evidence>
<dbReference type="PANTHER" id="PTHR35004">
    <property type="entry name" value="TRANSPOSASE RV3428C-RELATED"/>
    <property type="match status" value="1"/>
</dbReference>
<dbReference type="CDD" id="cd00093">
    <property type="entry name" value="HTH_XRE"/>
    <property type="match status" value="1"/>
</dbReference>
<dbReference type="STRING" id="933059.SAMN04488103_1204"/>
<keyword evidence="3" id="KW-0238">DNA-binding</keyword>
<evidence type="ECO:0000259" key="5">
    <source>
        <dbReference type="PROSITE" id="PS50531"/>
    </source>
</evidence>